<name>A0AAU7U7F1_9DEIO</name>
<evidence type="ECO:0008006" key="3">
    <source>
        <dbReference type="Google" id="ProtNLM"/>
    </source>
</evidence>
<protein>
    <recommendedName>
        <fullName evidence="3">Lipoprotein</fullName>
    </recommendedName>
</protein>
<dbReference type="EMBL" id="CP158299">
    <property type="protein sequence ID" value="XBV84389.1"/>
    <property type="molecule type" value="Genomic_DNA"/>
</dbReference>
<evidence type="ECO:0000313" key="2">
    <source>
        <dbReference type="EMBL" id="XBV84389.1"/>
    </source>
</evidence>
<dbReference type="RefSeq" id="WP_350242426.1">
    <property type="nucleotide sequence ID" value="NZ_CP158299.1"/>
</dbReference>
<organism evidence="2">
    <name type="scientific">Deinococcus sonorensis KR-87</name>
    <dbReference type="NCBI Taxonomy" id="694439"/>
    <lineage>
        <taxon>Bacteria</taxon>
        <taxon>Thermotogati</taxon>
        <taxon>Deinococcota</taxon>
        <taxon>Deinococci</taxon>
        <taxon>Deinococcales</taxon>
        <taxon>Deinococcaceae</taxon>
        <taxon>Deinococcus</taxon>
    </lineage>
</organism>
<dbReference type="AlphaFoldDB" id="A0AAU7U7F1"/>
<reference evidence="2" key="1">
    <citation type="submission" date="2024-06" db="EMBL/GenBank/DDBJ databases">
        <title>Draft Genome Sequence of Deinococcus sonorensis Type Strain KR-87, a Biofilm Producing Representative of the Genus Deinococcus.</title>
        <authorList>
            <person name="Boren L.S."/>
            <person name="Grosso R.A."/>
            <person name="Hugenberg-Cox A.N."/>
            <person name="Hill J.T.E."/>
            <person name="Albert C.M."/>
            <person name="Tuohy J.M."/>
        </authorList>
    </citation>
    <scope>NUCLEOTIDE SEQUENCE</scope>
    <source>
        <strain evidence="2">KR-87</strain>
    </source>
</reference>
<feature type="chain" id="PRO_5043795519" description="Lipoprotein" evidence="1">
    <location>
        <begin position="21"/>
        <end position="170"/>
    </location>
</feature>
<dbReference type="KEGG" id="dsc:ABOD76_13160"/>
<keyword evidence="1" id="KW-0732">Signal</keyword>
<dbReference type="PROSITE" id="PS51257">
    <property type="entry name" value="PROKAR_LIPOPROTEIN"/>
    <property type="match status" value="1"/>
</dbReference>
<feature type="signal peptide" evidence="1">
    <location>
        <begin position="1"/>
        <end position="20"/>
    </location>
</feature>
<gene>
    <name evidence="2" type="ORF">ABOD76_13160</name>
</gene>
<evidence type="ECO:0000256" key="1">
    <source>
        <dbReference type="SAM" id="SignalP"/>
    </source>
</evidence>
<sequence length="170" mass="18211">MKRLLLALPLLLAACAPAMSTTPTPAPGEVIVEVHSQVPGGSKLEPEHEAGVVGFADLTALLINQFRSPLPGYAAFHFPDEGNEEQGKGIELRSAKGEPVHVHMIWQAAQQEGKNTVQLVWDSRPVGGSLLAVRVTGTASDPSLNVRQVEDRYLNAFLNMEGVRLVASGR</sequence>
<proteinExistence type="predicted"/>
<accession>A0AAU7U7F1</accession>